<comment type="pathway">
    <text evidence="3">Protein modification; protein glycosylation.</text>
</comment>
<keyword evidence="8" id="KW-0256">Endoplasmic reticulum</keyword>
<evidence type="ECO:0000256" key="4">
    <source>
        <dbReference type="ARBA" id="ARBA00005432"/>
    </source>
</evidence>
<dbReference type="GeneID" id="89922796"/>
<evidence type="ECO:0000256" key="6">
    <source>
        <dbReference type="ARBA" id="ARBA00022679"/>
    </source>
</evidence>
<proteinExistence type="inferred from homology"/>
<keyword evidence="10 14" id="KW-1133">Transmembrane helix</keyword>
<comment type="similarity">
    <text evidence="4">Belongs to the UPP synthase family.</text>
</comment>
<gene>
    <name evidence="15" type="ORF">LTR77_001448</name>
</gene>
<feature type="region of interest" description="Disordered" evidence="13">
    <location>
        <begin position="166"/>
        <end position="203"/>
    </location>
</feature>
<dbReference type="InterPro" id="IPR038887">
    <property type="entry name" value="Nus1/NgBR"/>
</dbReference>
<dbReference type="GO" id="GO:0045547">
    <property type="term" value="F:ditrans,polycis-polyprenyl diphosphate synthase [(2E,6E)-farnesyl diphosphate specific] activity"/>
    <property type="evidence" value="ECO:0007669"/>
    <property type="project" value="UniProtKB-EC"/>
</dbReference>
<comment type="catalytic activity">
    <reaction evidence="12">
        <text>n isopentenyl diphosphate + (2E,6E)-farnesyl diphosphate = a di-trans,poly-cis-polyprenyl diphosphate + n diphosphate</text>
        <dbReference type="Rhea" id="RHEA:53008"/>
        <dbReference type="Rhea" id="RHEA-COMP:19494"/>
        <dbReference type="ChEBI" id="CHEBI:33019"/>
        <dbReference type="ChEBI" id="CHEBI:128769"/>
        <dbReference type="ChEBI" id="CHEBI:136960"/>
        <dbReference type="ChEBI" id="CHEBI:175763"/>
        <dbReference type="EC" id="2.5.1.87"/>
    </reaction>
</comment>
<reference evidence="15 16" key="1">
    <citation type="submission" date="2023-08" db="EMBL/GenBank/DDBJ databases">
        <title>Black Yeasts Isolated from many extreme environments.</title>
        <authorList>
            <person name="Coleine C."/>
            <person name="Stajich J.E."/>
            <person name="Selbmann L."/>
        </authorList>
    </citation>
    <scope>NUCLEOTIDE SEQUENCE [LARGE SCALE GENOMIC DNA]</scope>
    <source>
        <strain evidence="15 16">CCFEE 5935</strain>
    </source>
</reference>
<dbReference type="SUPFAM" id="SSF64005">
    <property type="entry name" value="Undecaprenyl diphosphate synthase"/>
    <property type="match status" value="1"/>
</dbReference>
<dbReference type="RefSeq" id="XP_064663037.1">
    <property type="nucleotide sequence ID" value="XM_064798710.1"/>
</dbReference>
<dbReference type="AlphaFoldDB" id="A0AAV9PMS8"/>
<dbReference type="PANTHER" id="PTHR21528">
    <property type="entry name" value="DEHYDRODOLICHYL DIPHOSPHATE SYNTHASE COMPLEX SUBUNIT NUS1"/>
    <property type="match status" value="1"/>
</dbReference>
<keyword evidence="16" id="KW-1185">Reference proteome</keyword>
<evidence type="ECO:0000256" key="12">
    <source>
        <dbReference type="ARBA" id="ARBA00047353"/>
    </source>
</evidence>
<evidence type="ECO:0000256" key="10">
    <source>
        <dbReference type="ARBA" id="ARBA00022989"/>
    </source>
</evidence>
<evidence type="ECO:0000256" key="13">
    <source>
        <dbReference type="SAM" id="MobiDB-lite"/>
    </source>
</evidence>
<dbReference type="GO" id="GO:0005789">
    <property type="term" value="C:endoplasmic reticulum membrane"/>
    <property type="evidence" value="ECO:0007669"/>
    <property type="project" value="UniProtKB-SubCell"/>
</dbReference>
<name>A0AAV9PMS8_9PEZI</name>
<evidence type="ECO:0000256" key="9">
    <source>
        <dbReference type="ARBA" id="ARBA00022842"/>
    </source>
</evidence>
<feature type="compositionally biased region" description="Polar residues" evidence="13">
    <location>
        <begin position="166"/>
        <end position="175"/>
    </location>
</feature>
<evidence type="ECO:0000256" key="11">
    <source>
        <dbReference type="ARBA" id="ARBA00023136"/>
    </source>
</evidence>
<evidence type="ECO:0000256" key="7">
    <source>
        <dbReference type="ARBA" id="ARBA00022692"/>
    </source>
</evidence>
<keyword evidence="9" id="KW-0460">Magnesium</keyword>
<dbReference type="PANTHER" id="PTHR21528:SF0">
    <property type="entry name" value="DEHYDRODOLICHYL DIPHOSPHATE SYNTHASE COMPLEX SUBUNIT NUS1"/>
    <property type="match status" value="1"/>
</dbReference>
<dbReference type="Gene3D" id="3.40.1180.10">
    <property type="entry name" value="Decaprenyl diphosphate synthase-like"/>
    <property type="match status" value="1"/>
</dbReference>
<comment type="subcellular location">
    <subcellularLocation>
        <location evidence="2">Endoplasmic reticulum membrane</location>
    </subcellularLocation>
</comment>
<evidence type="ECO:0000256" key="5">
    <source>
        <dbReference type="ARBA" id="ARBA00012596"/>
    </source>
</evidence>
<dbReference type="EC" id="2.5.1.87" evidence="5"/>
<keyword evidence="11 14" id="KW-0472">Membrane</keyword>
<dbReference type="Proteomes" id="UP001337655">
    <property type="component" value="Unassembled WGS sequence"/>
</dbReference>
<evidence type="ECO:0000256" key="14">
    <source>
        <dbReference type="SAM" id="Phobius"/>
    </source>
</evidence>
<evidence type="ECO:0000256" key="3">
    <source>
        <dbReference type="ARBA" id="ARBA00004922"/>
    </source>
</evidence>
<comment type="caution">
    <text evidence="15">The sequence shown here is derived from an EMBL/GenBank/DDBJ whole genome shotgun (WGS) entry which is preliminary data.</text>
</comment>
<evidence type="ECO:0000256" key="1">
    <source>
        <dbReference type="ARBA" id="ARBA00001946"/>
    </source>
</evidence>
<accession>A0AAV9PMS8</accession>
<keyword evidence="6" id="KW-0808">Transferase</keyword>
<evidence type="ECO:0000313" key="15">
    <source>
        <dbReference type="EMBL" id="KAK5174368.1"/>
    </source>
</evidence>
<protein>
    <recommendedName>
        <fullName evidence="5">ditrans,polycis-polyprenyl diphosphate synthase [(2E,6E)-farnesyldiphosphate specific]</fullName>
        <ecNumber evidence="5">2.5.1.87</ecNumber>
    </recommendedName>
</protein>
<comment type="cofactor">
    <cofactor evidence="1">
        <name>Mg(2+)</name>
        <dbReference type="ChEBI" id="CHEBI:18420"/>
    </cofactor>
</comment>
<organism evidence="15 16">
    <name type="scientific">Saxophila tyrrhenica</name>
    <dbReference type="NCBI Taxonomy" id="1690608"/>
    <lineage>
        <taxon>Eukaryota</taxon>
        <taxon>Fungi</taxon>
        <taxon>Dikarya</taxon>
        <taxon>Ascomycota</taxon>
        <taxon>Pezizomycotina</taxon>
        <taxon>Dothideomycetes</taxon>
        <taxon>Dothideomycetidae</taxon>
        <taxon>Mycosphaerellales</taxon>
        <taxon>Extremaceae</taxon>
        <taxon>Saxophila</taxon>
    </lineage>
</organism>
<keyword evidence="7 14" id="KW-0812">Transmembrane</keyword>
<dbReference type="EMBL" id="JAVRRT010000002">
    <property type="protein sequence ID" value="KAK5174368.1"/>
    <property type="molecule type" value="Genomic_DNA"/>
</dbReference>
<feature type="transmembrane region" description="Helical" evidence="14">
    <location>
        <begin position="48"/>
        <end position="68"/>
    </location>
</feature>
<sequence length="317" mass="35776">MVAPQQAREVRTAQLSAQERERILKPYLPKTNQGATHQQRHKQRIRPVIRRTIHSLLFAIIHLIFSIYIRIRQAYHAVLGQLLAVLYYHHRTPELIKRDVSGLTKVPKHLSLILDRRESLLDDVCESAAWSACAGVSMLSIYEKTGILKHSLPHLHRRIERTMTSYYGNSPNKPSISLRAPHLPSYSPPTSPDPSINGHDGVSSQRPHLTILLIDASDGRQTLVDLTKTLAEMSQHGKLSPSDISSKLIDAEITESVMGEPDLLILFGAKIVLEGYPPWQARLTEIYHVQDHAGGVGYHVFLRALRKYGQAEFRVGR</sequence>
<evidence type="ECO:0000313" key="16">
    <source>
        <dbReference type="Proteomes" id="UP001337655"/>
    </source>
</evidence>
<dbReference type="InterPro" id="IPR036424">
    <property type="entry name" value="UPP_synth-like_sf"/>
</dbReference>
<evidence type="ECO:0000256" key="8">
    <source>
        <dbReference type="ARBA" id="ARBA00022824"/>
    </source>
</evidence>
<evidence type="ECO:0000256" key="2">
    <source>
        <dbReference type="ARBA" id="ARBA00004586"/>
    </source>
</evidence>
<dbReference type="GO" id="GO:1904423">
    <property type="term" value="C:dehydrodolichyl diphosphate synthase complex"/>
    <property type="evidence" value="ECO:0007669"/>
    <property type="project" value="InterPro"/>
</dbReference>